<comment type="caution">
    <text evidence="2">The sequence shown here is derived from an EMBL/GenBank/DDBJ whole genome shotgun (WGS) entry which is preliminary data.</text>
</comment>
<dbReference type="GO" id="GO:0008168">
    <property type="term" value="F:methyltransferase activity"/>
    <property type="evidence" value="ECO:0007669"/>
    <property type="project" value="UniProtKB-KW"/>
</dbReference>
<dbReference type="EC" id="2.1.-.-" evidence="2"/>
<dbReference type="SUPFAM" id="SSF53335">
    <property type="entry name" value="S-adenosyl-L-methionine-dependent methyltransferases"/>
    <property type="match status" value="1"/>
</dbReference>
<dbReference type="Gene3D" id="3.40.50.150">
    <property type="entry name" value="Vaccinia Virus protein VP39"/>
    <property type="match status" value="1"/>
</dbReference>
<feature type="domain" description="Methyltransferase" evidence="1">
    <location>
        <begin position="126"/>
        <end position="217"/>
    </location>
</feature>
<evidence type="ECO:0000259" key="1">
    <source>
        <dbReference type="Pfam" id="PF13649"/>
    </source>
</evidence>
<dbReference type="GO" id="GO:0032259">
    <property type="term" value="P:methylation"/>
    <property type="evidence" value="ECO:0007669"/>
    <property type="project" value="UniProtKB-KW"/>
</dbReference>
<dbReference type="Proteomes" id="UP001597012">
    <property type="component" value="Unassembled WGS sequence"/>
</dbReference>
<organism evidence="2 3">
    <name type="scientific">Maribacter chungangensis</name>
    <dbReference type="NCBI Taxonomy" id="1069117"/>
    <lineage>
        <taxon>Bacteria</taxon>
        <taxon>Pseudomonadati</taxon>
        <taxon>Bacteroidota</taxon>
        <taxon>Flavobacteriia</taxon>
        <taxon>Flavobacteriales</taxon>
        <taxon>Flavobacteriaceae</taxon>
        <taxon>Maribacter</taxon>
    </lineage>
</organism>
<proteinExistence type="predicted"/>
<dbReference type="InterPro" id="IPR041698">
    <property type="entry name" value="Methyltransf_25"/>
</dbReference>
<evidence type="ECO:0000313" key="3">
    <source>
        <dbReference type="Proteomes" id="UP001597012"/>
    </source>
</evidence>
<reference evidence="3" key="1">
    <citation type="journal article" date="2019" name="Int. J. Syst. Evol. Microbiol.">
        <title>The Global Catalogue of Microorganisms (GCM) 10K type strain sequencing project: providing services to taxonomists for standard genome sequencing and annotation.</title>
        <authorList>
            <consortium name="The Broad Institute Genomics Platform"/>
            <consortium name="The Broad Institute Genome Sequencing Center for Infectious Disease"/>
            <person name="Wu L."/>
            <person name="Ma J."/>
        </authorList>
    </citation>
    <scope>NUCLEOTIDE SEQUENCE [LARGE SCALE GENOMIC DNA]</scope>
    <source>
        <strain evidence="3">CCUG 61948</strain>
    </source>
</reference>
<keyword evidence="2" id="KW-0808">Transferase</keyword>
<keyword evidence="3" id="KW-1185">Reference proteome</keyword>
<gene>
    <name evidence="2" type="ORF">ACFQZJ_13695</name>
</gene>
<protein>
    <submittedName>
        <fullName evidence="2">Class I SAM-dependent methyltransferase</fullName>
        <ecNumber evidence="2">2.1.-.-</ecNumber>
    </submittedName>
</protein>
<keyword evidence="2" id="KW-0489">Methyltransferase</keyword>
<evidence type="ECO:0000313" key="2">
    <source>
        <dbReference type="EMBL" id="MFD0798520.1"/>
    </source>
</evidence>
<dbReference type="EMBL" id="JBHTHY010000012">
    <property type="protein sequence ID" value="MFD0798520.1"/>
    <property type="molecule type" value="Genomic_DNA"/>
</dbReference>
<accession>A0ABW3B631</accession>
<dbReference type="CDD" id="cd02440">
    <property type="entry name" value="AdoMet_MTases"/>
    <property type="match status" value="1"/>
</dbReference>
<dbReference type="InterPro" id="IPR029063">
    <property type="entry name" value="SAM-dependent_MTases_sf"/>
</dbReference>
<name>A0ABW3B631_9FLAO</name>
<dbReference type="RefSeq" id="WP_379935320.1">
    <property type="nucleotide sequence ID" value="NZ_JBHTHY010000012.1"/>
</dbReference>
<sequence length="288" mass="32927">MKSKLKSILYKLLAGTIGNLLVFLQPKKAKELSKDRITLIHKNKNSMTISERLMRAALVTKLDKIEDHEAIREANRNFWLNKSATELFSETEDGFEKDFLPNCAFIFKKLKKELAKTNSKEKFTTVVEVGTGNGDVLNWLSEEFPNINRFVGIDLSADQININNAKFHANKRLEFVAADAFEWVQEHGQSHTIFVSSRGVLEYFIESRLQEFLIEINNLGNTFFVAIEPNGGDHDFEKTLNSQLYGNEPSFSHNYPHLFKNAGFSLWHFSQQPWLGGKDMQTFVGAKS</sequence>
<dbReference type="Pfam" id="PF13649">
    <property type="entry name" value="Methyltransf_25"/>
    <property type="match status" value="1"/>
</dbReference>